<dbReference type="Pfam" id="PF00890">
    <property type="entry name" value="FAD_binding_2"/>
    <property type="match status" value="2"/>
</dbReference>
<dbReference type="EMBL" id="AZHD01000003">
    <property type="protein sequence ID" value="OAA65478.1"/>
    <property type="molecule type" value="Genomic_DNA"/>
</dbReference>
<dbReference type="PIRSF" id="PIRSF036654">
    <property type="entry name" value="UCP036654"/>
    <property type="match status" value="1"/>
</dbReference>
<dbReference type="GO" id="GO:0016627">
    <property type="term" value="F:oxidoreductase activity, acting on the CH-CH group of donors"/>
    <property type="evidence" value="ECO:0007669"/>
    <property type="project" value="InterPro"/>
</dbReference>
<evidence type="ECO:0000313" key="4">
    <source>
        <dbReference type="EMBL" id="OAA65478.1"/>
    </source>
</evidence>
<evidence type="ECO:0000259" key="3">
    <source>
        <dbReference type="Pfam" id="PF00890"/>
    </source>
</evidence>
<protein>
    <submittedName>
        <fullName evidence="4">Fumarate reductase/succinate dehydrogenase flavoprotein</fullName>
    </submittedName>
</protein>
<keyword evidence="2" id="KW-0560">Oxidoreductase</keyword>
<proteinExistence type="predicted"/>
<dbReference type="OrthoDB" id="3345469at2759"/>
<reference evidence="4 5" key="1">
    <citation type="journal article" date="2016" name="Genome Biol. Evol.">
        <title>Divergent and convergent evolution of fungal pathogenicity.</title>
        <authorList>
            <person name="Shang Y."/>
            <person name="Xiao G."/>
            <person name="Zheng P."/>
            <person name="Cen K."/>
            <person name="Zhan S."/>
            <person name="Wang C."/>
        </authorList>
    </citation>
    <scope>NUCLEOTIDE SEQUENCE [LARGE SCALE GENOMIC DNA]</scope>
    <source>
        <strain evidence="4 5">RCEF 264</strain>
    </source>
</reference>
<dbReference type="InterPro" id="IPR014614">
    <property type="entry name" value="KsdD_DH"/>
</dbReference>
<gene>
    <name evidence="4" type="ORF">SPI_02265</name>
</gene>
<dbReference type="SUPFAM" id="SSF51905">
    <property type="entry name" value="FAD/NAD(P)-binding domain"/>
    <property type="match status" value="1"/>
</dbReference>
<evidence type="ECO:0000256" key="1">
    <source>
        <dbReference type="ARBA" id="ARBA00022630"/>
    </source>
</evidence>
<dbReference type="STRING" id="1081102.A0A162KB53"/>
<evidence type="ECO:0000313" key="5">
    <source>
        <dbReference type="Proteomes" id="UP000076874"/>
    </source>
</evidence>
<dbReference type="Proteomes" id="UP000076874">
    <property type="component" value="Unassembled WGS sequence"/>
</dbReference>
<feature type="domain" description="FAD-dependent oxidoreductase 2 FAD-binding" evidence="3">
    <location>
        <begin position="20"/>
        <end position="204"/>
    </location>
</feature>
<keyword evidence="5" id="KW-1185">Reference proteome</keyword>
<dbReference type="InterPro" id="IPR003953">
    <property type="entry name" value="FAD-dep_OxRdtase_2_FAD-bd"/>
</dbReference>
<dbReference type="AlphaFoldDB" id="A0A162KB53"/>
<dbReference type="Gene3D" id="3.50.50.60">
    <property type="entry name" value="FAD/NAD(P)-binding domain"/>
    <property type="match status" value="2"/>
</dbReference>
<organism evidence="4 5">
    <name type="scientific">Niveomyces insectorum RCEF 264</name>
    <dbReference type="NCBI Taxonomy" id="1081102"/>
    <lineage>
        <taxon>Eukaryota</taxon>
        <taxon>Fungi</taxon>
        <taxon>Dikarya</taxon>
        <taxon>Ascomycota</taxon>
        <taxon>Pezizomycotina</taxon>
        <taxon>Sordariomycetes</taxon>
        <taxon>Hypocreomycetidae</taxon>
        <taxon>Hypocreales</taxon>
        <taxon>Cordycipitaceae</taxon>
        <taxon>Niveomyces</taxon>
    </lineage>
</organism>
<accession>A0A162KB53</accession>
<keyword evidence="1" id="KW-0285">Flavoprotein</keyword>
<evidence type="ECO:0000256" key="2">
    <source>
        <dbReference type="ARBA" id="ARBA00023002"/>
    </source>
</evidence>
<sequence>MANNSTASPPDPAKEEPLPVIIIGHGLAGLVAAYELVQRNVPVVIVEQETRANLGGQAFFSLGGLFCVDTRIQRSRGVKDSRELALHDWLGTAQFDRLDGADRWPRRWAEAFVDFSAGEFEAYVTKLGLKFFSVGWAERGDGTADGRGNSVPRFHITWGTGPEVVRIFLEPVLAAETRGLVTFQHRHMVDRLLVDEATGRAVGVAGRVLAADDAAAGAHLVNRDRMWHYTEGVRNWDPIWPNHGIRILPAPSSLWLDAAGRRLPPTFFPGTDTLGTLQHLCATGYDYSWFITNQTIVAKEFALSGSEQNPDLTSKSIWQALRQRLFSRRGPVPVQNFCDRGADFVVRETLEELVAGMNVLAAESGGPALDEAAVRAVVVARDAQMVDNPYSKDAQAMLVRNARLYWYDKMTRVAAPHRLLDPRYGPLIAVRLHLLTRKTLGGLETDLASRVQRPDGQTFPGLYAAGEIAGFGGGGMHGYAALEGTFLGGCIFSGRAAGRAMADEVLGVKK</sequence>
<feature type="domain" description="FAD-dependent oxidoreductase 2 FAD-binding" evidence="3">
    <location>
        <begin position="214"/>
        <end position="487"/>
    </location>
</feature>
<dbReference type="PANTHER" id="PTHR43260:SF1">
    <property type="entry name" value="KSDD-LIKE STEROID DEHYDROGENASE RV0785"/>
    <property type="match status" value="1"/>
</dbReference>
<comment type="caution">
    <text evidence="4">The sequence shown here is derived from an EMBL/GenBank/DDBJ whole genome shotgun (WGS) entry which is preliminary data.</text>
</comment>
<dbReference type="InterPro" id="IPR036188">
    <property type="entry name" value="FAD/NAD-bd_sf"/>
</dbReference>
<dbReference type="PANTHER" id="PTHR43260">
    <property type="entry name" value="3-KETOSTEROID-DELTA-1-DEHYDROGENASE"/>
    <property type="match status" value="1"/>
</dbReference>
<name>A0A162KB53_9HYPO</name>